<evidence type="ECO:0000313" key="1">
    <source>
        <dbReference type="EMBL" id="QFQ02865.1"/>
    </source>
</evidence>
<evidence type="ECO:0000313" key="2">
    <source>
        <dbReference type="Proteomes" id="UP000326711"/>
    </source>
</evidence>
<reference evidence="2" key="1">
    <citation type="submission" date="2019-10" db="EMBL/GenBank/DDBJ databases">
        <title>Complete genome sequence of Corynebacterium urogenitalis DSM 108747, isolated from the genital tract of a cow.</title>
        <authorList>
            <person name="Ruckert C."/>
            <person name="Ballas P."/>
            <person name="Wagener K."/>
            <person name="Drillich M."/>
            <person name="Kaempfer P."/>
            <person name="Busse H.-J."/>
            <person name="Ehling-Schulz M."/>
        </authorList>
    </citation>
    <scope>NUCLEOTIDE SEQUENCE [LARGE SCALE GENOMIC DNA]</scope>
    <source>
        <strain evidence="2">LMM 1652</strain>
    </source>
</reference>
<dbReference type="Proteomes" id="UP000326711">
    <property type="component" value="Chromosome"/>
</dbReference>
<name>A0A5J6ZB41_9CORY</name>
<dbReference type="AlphaFoldDB" id="A0A5J6ZB41"/>
<gene>
    <name evidence="1" type="ORF">CUROG_07580</name>
</gene>
<accession>A0A5J6ZB41</accession>
<dbReference type="KEGG" id="cuo:CUROG_07580"/>
<sequence length="81" mass="9239">MCVQLLIWSDMTTSVVAIEGALQKKVLPVFQLPDLEWQILELPSARRVREGLGLISPYSESPRESEVKLRLYMEGFSAPYQ</sequence>
<dbReference type="EMBL" id="CP045032">
    <property type="protein sequence ID" value="QFQ02865.1"/>
    <property type="molecule type" value="Genomic_DNA"/>
</dbReference>
<keyword evidence="2" id="KW-1185">Reference proteome</keyword>
<organism evidence="1 2">
    <name type="scientific">Corynebacterium urogenitale</name>
    <dbReference type="NCBI Taxonomy" id="2487892"/>
    <lineage>
        <taxon>Bacteria</taxon>
        <taxon>Bacillati</taxon>
        <taxon>Actinomycetota</taxon>
        <taxon>Actinomycetes</taxon>
        <taxon>Mycobacteriales</taxon>
        <taxon>Corynebacteriaceae</taxon>
        <taxon>Corynebacterium</taxon>
    </lineage>
</organism>
<protein>
    <submittedName>
        <fullName evidence="1">Uncharacterized protein</fullName>
    </submittedName>
</protein>
<proteinExistence type="predicted"/>